<keyword evidence="4" id="KW-1185">Reference proteome</keyword>
<dbReference type="SUPFAM" id="SSF56784">
    <property type="entry name" value="HAD-like"/>
    <property type="match status" value="1"/>
</dbReference>
<evidence type="ECO:0000256" key="1">
    <source>
        <dbReference type="SAM" id="MobiDB-lite"/>
    </source>
</evidence>
<evidence type="ECO:0000313" key="4">
    <source>
        <dbReference type="Proteomes" id="UP000192596"/>
    </source>
</evidence>
<feature type="compositionally biased region" description="Polar residues" evidence="1">
    <location>
        <begin position="229"/>
        <end position="240"/>
    </location>
</feature>
<feature type="compositionally biased region" description="Polar residues" evidence="1">
    <location>
        <begin position="204"/>
        <end position="217"/>
    </location>
</feature>
<dbReference type="PROSITE" id="PS50330">
    <property type="entry name" value="UIM"/>
    <property type="match status" value="1"/>
</dbReference>
<dbReference type="PANTHER" id="PTHR28208:SF3">
    <property type="entry name" value="PHOSPHATIDATE PHOSPHATASE APP1"/>
    <property type="match status" value="1"/>
</dbReference>
<feature type="region of interest" description="Disordered" evidence="1">
    <location>
        <begin position="565"/>
        <end position="614"/>
    </location>
</feature>
<gene>
    <name evidence="3" type="ORF">B0A48_06231</name>
</gene>
<comment type="caution">
    <text evidence="3">The sequence shown here is derived from an EMBL/GenBank/DDBJ whole genome shotgun (WGS) entry which is preliminary data.</text>
</comment>
<feature type="compositionally biased region" description="Low complexity" evidence="1">
    <location>
        <begin position="695"/>
        <end position="720"/>
    </location>
</feature>
<feature type="compositionally biased region" description="Low complexity" evidence="1">
    <location>
        <begin position="667"/>
        <end position="686"/>
    </location>
</feature>
<organism evidence="3 4">
    <name type="scientific">Cryoendolithus antarcticus</name>
    <dbReference type="NCBI Taxonomy" id="1507870"/>
    <lineage>
        <taxon>Eukaryota</taxon>
        <taxon>Fungi</taxon>
        <taxon>Dikarya</taxon>
        <taxon>Ascomycota</taxon>
        <taxon>Pezizomycotina</taxon>
        <taxon>Dothideomycetes</taxon>
        <taxon>Dothideomycetidae</taxon>
        <taxon>Cladosporiales</taxon>
        <taxon>Cladosporiaceae</taxon>
        <taxon>Cryoendolithus</taxon>
    </lineage>
</organism>
<feature type="compositionally biased region" description="Polar residues" evidence="1">
    <location>
        <begin position="770"/>
        <end position="780"/>
    </location>
</feature>
<dbReference type="GO" id="GO:0008195">
    <property type="term" value="F:phosphatidate phosphatase activity"/>
    <property type="evidence" value="ECO:0007669"/>
    <property type="project" value="InterPro"/>
</dbReference>
<feature type="compositionally biased region" description="Basic and acidic residues" evidence="1">
    <location>
        <begin position="218"/>
        <end position="228"/>
    </location>
</feature>
<dbReference type="GO" id="GO:0030479">
    <property type="term" value="C:actin cortical patch"/>
    <property type="evidence" value="ECO:0007669"/>
    <property type="project" value="TreeGrafter"/>
</dbReference>
<dbReference type="PIRSF" id="PIRSF037464">
    <property type="entry name" value="UCP037464_APP1"/>
    <property type="match status" value="1"/>
</dbReference>
<feature type="compositionally biased region" description="Polar residues" evidence="1">
    <location>
        <begin position="162"/>
        <end position="171"/>
    </location>
</feature>
<dbReference type="InterPro" id="IPR052935">
    <property type="entry name" value="Mg2+_PAP"/>
</dbReference>
<feature type="domain" description="Phosphatidate phosphatase APP1 catalytic" evidence="2">
    <location>
        <begin position="352"/>
        <end position="501"/>
    </location>
</feature>
<feature type="compositionally biased region" description="Basic and acidic residues" evidence="1">
    <location>
        <begin position="569"/>
        <end position="585"/>
    </location>
</feature>
<dbReference type="InterPro" id="IPR017210">
    <property type="entry name" value="APP1"/>
</dbReference>
<protein>
    <recommendedName>
        <fullName evidence="2">Phosphatidate phosphatase APP1 catalytic domain-containing protein</fullName>
    </recommendedName>
</protein>
<dbReference type="Proteomes" id="UP000192596">
    <property type="component" value="Unassembled WGS sequence"/>
</dbReference>
<name>A0A1V8TAT5_9PEZI</name>
<feature type="compositionally biased region" description="Polar residues" evidence="1">
    <location>
        <begin position="802"/>
        <end position="822"/>
    </location>
</feature>
<feature type="region of interest" description="Disordered" evidence="1">
    <location>
        <begin position="1"/>
        <end position="24"/>
    </location>
</feature>
<feature type="region of interest" description="Disordered" evidence="1">
    <location>
        <begin position="632"/>
        <end position="837"/>
    </location>
</feature>
<reference evidence="4" key="1">
    <citation type="submission" date="2017-03" db="EMBL/GenBank/DDBJ databases">
        <title>Genomes of endolithic fungi from Antarctica.</title>
        <authorList>
            <person name="Coleine C."/>
            <person name="Masonjones S."/>
            <person name="Stajich J.E."/>
        </authorList>
    </citation>
    <scope>NUCLEOTIDE SEQUENCE [LARGE SCALE GENOMIC DNA]</scope>
    <source>
        <strain evidence="4">CCFEE 5527</strain>
    </source>
</reference>
<dbReference type="InParanoid" id="A0A1V8TAT5"/>
<proteinExistence type="predicted"/>
<dbReference type="InterPro" id="IPR003903">
    <property type="entry name" value="UIM_dom"/>
</dbReference>
<dbReference type="EMBL" id="NAJO01000012">
    <property type="protein sequence ID" value="OQO08361.1"/>
    <property type="molecule type" value="Genomic_DNA"/>
</dbReference>
<dbReference type="Pfam" id="PF09949">
    <property type="entry name" value="APP1_cat"/>
    <property type="match status" value="1"/>
</dbReference>
<dbReference type="InterPro" id="IPR036412">
    <property type="entry name" value="HAD-like_sf"/>
</dbReference>
<accession>A0A1V8TAT5</accession>
<feature type="region of interest" description="Disordered" evidence="1">
    <location>
        <begin position="190"/>
        <end position="240"/>
    </location>
</feature>
<feature type="region of interest" description="Disordered" evidence="1">
    <location>
        <begin position="509"/>
        <end position="553"/>
    </location>
</feature>
<evidence type="ECO:0000259" key="2">
    <source>
        <dbReference type="Pfam" id="PF09949"/>
    </source>
</evidence>
<dbReference type="STRING" id="1507870.A0A1V8TAT5"/>
<dbReference type="InterPro" id="IPR019236">
    <property type="entry name" value="APP1_cat"/>
</dbReference>
<feature type="compositionally biased region" description="Basic and acidic residues" evidence="1">
    <location>
        <begin position="190"/>
        <end position="203"/>
    </location>
</feature>
<dbReference type="OrthoDB" id="2117591at2759"/>
<dbReference type="Gene3D" id="6.10.140.100">
    <property type="match status" value="1"/>
</dbReference>
<feature type="region of interest" description="Disordered" evidence="1">
    <location>
        <begin position="150"/>
        <end position="178"/>
    </location>
</feature>
<dbReference type="PANTHER" id="PTHR28208">
    <property type="entry name" value="PHOSPHATIDATE PHOSPHATASE APP1"/>
    <property type="match status" value="1"/>
</dbReference>
<sequence>MAYTNPDLSGLRVEGREPSSRRKKLTGYLKAANEIRQSYMQGGQGDAREAGNQEHDSAFPDAAVVRNASSEMILFPSYARRHYKSKAVAAAGPDGNDADYWRQTWDQNENDKAIVDVDVRGWIYAPQRGPTTRRQRLFIGLARQMCGLPAPPAASASADGSKVSSRASSPDRNSRMEEDLINMEAEKLLQRGKAEAARAERGSYSENPNRHSYASSTHSRDTSPERGRQTSTGMRLNHPRTTSTIDNIQIAPIGKRSSWPPIGRMSAAELAQANAHLLARLRPFMSNPLEETAVTAFFYNETDARQRTIYTDSSGHFTCRAPLEFVPTHVRVFAGEGLSITEEVMVTPERGVSLISDIDDTIKHSGISAGAREIFRNAFIRDLGDMTIEGVREWYTTLHDMGVKMHYVSNSPWQMYPVLTTYFKSADLPRGSFHLKQYSGYLQGIFEPVAERKKATLDKLMRDFPDRKFILVGDSGEADLEVYTDVVIDNPGRIIGVFIRDVTTTTKTGYFDPSGSGAGASGSRSGGHSRNHSTDSLSMSKRLSRPNDTRDDDPELQAAIAASLAEMEAESRQDRRNINPDKPSNDRFAGNGRSRLQNGARAATATGSFRHSVASAPEEDLIDFSDAVTPTEPKLHATTSQSTLVARRSGAQADMPKSTPSPPPKPSTLRSPSANSQVTTPTETSKTPPPRPRKPSSAVKPQLPAIQALAQPSQPSPLSQVQRQDSTKSRPALPTRPNTYRGIAKQKLNNVYNAMPSMPSAPHWHAEAPTPNSVETTRAISTHHPIEPWKSTAPPPPPRRVGSTQSFASIRNKQSNRLSSGGMSDDGLPGSPADGVGKKEFLWNQRWARAKGVMDRNGVTLRTWRVGSDVAHICVKLVEEELRVVEREGKETKGKGAEKG</sequence>
<evidence type="ECO:0000313" key="3">
    <source>
        <dbReference type="EMBL" id="OQO08361.1"/>
    </source>
</evidence>
<dbReference type="AlphaFoldDB" id="A0A1V8TAT5"/>